<organism evidence="1 2">
    <name type="scientific">Rhizophagus irregularis (strain DAOM 181602 / DAOM 197198 / MUCL 43194)</name>
    <name type="common">Arbuscular mycorrhizal fungus</name>
    <name type="synonym">Glomus intraradices</name>
    <dbReference type="NCBI Taxonomy" id="747089"/>
    <lineage>
        <taxon>Eukaryota</taxon>
        <taxon>Fungi</taxon>
        <taxon>Fungi incertae sedis</taxon>
        <taxon>Mucoromycota</taxon>
        <taxon>Glomeromycotina</taxon>
        <taxon>Glomeromycetes</taxon>
        <taxon>Glomerales</taxon>
        <taxon>Glomeraceae</taxon>
        <taxon>Rhizophagus</taxon>
    </lineage>
</organism>
<accession>A0A2P4P690</accession>
<proteinExistence type="predicted"/>
<dbReference type="Proteomes" id="UP000018888">
    <property type="component" value="Unassembled WGS sequence"/>
</dbReference>
<evidence type="ECO:0000313" key="2">
    <source>
        <dbReference type="Proteomes" id="UP000018888"/>
    </source>
</evidence>
<gene>
    <name evidence="1" type="ORF">GLOIN_2v1787271</name>
</gene>
<sequence>MTIQTKLDAIVRVCDEALLSRDGYRHLAAVVPSLFQDIDQFNGDNNSDKRASDTLVNNYEVGNGAYCSLSTLLKILIPVWKGRENPVIIPGDILHIKLGGDGRNVWRKQNHVIVTFCLLNEKDDVLKPNHQYSICLYIGKEKYETLDKVGKIFALQLADLKENGIIDDDGIHWPVEFYFSGDWKEKRASLFPVIDLLNYIPDELHILLRISDILMECLFRDLFKKNDFERNFKEKIEKKMNNINIHFEFYRSSAQGTWNWTSLMGPEKKKMLQYFPVSEFIPGVRGVDIENLWRKFYQLYEVLRKPSHTEAEILKFEEDAKNWVRTFCRPTIGQMNSATAIPGLYRKDDVTPYMHMLTMHVPYFMRRLKEKGLSLRLFSTSSVEKKNHDQVRLFFGGTTMGGGKKKLPVVYDILVFENRQIFYLINNIPNEITCRNINIYNGENTI</sequence>
<name>A0A2P4P690_RHIID</name>
<dbReference type="AlphaFoldDB" id="A0A2P4P690"/>
<dbReference type="PANTHER" id="PTHR31424:SF5">
    <property type="entry name" value="APPLE DOMAIN-CONTAINING PROTEIN"/>
    <property type="match status" value="1"/>
</dbReference>
<reference evidence="1 2" key="1">
    <citation type="journal article" date="2013" name="Proc. Natl. Acad. Sci. U.S.A.">
        <title>Genome of an arbuscular mycorrhizal fungus provides insight into the oldest plant symbiosis.</title>
        <authorList>
            <person name="Tisserant E."/>
            <person name="Malbreil M."/>
            <person name="Kuo A."/>
            <person name="Kohler A."/>
            <person name="Symeonidi A."/>
            <person name="Balestrini R."/>
            <person name="Charron P."/>
            <person name="Duensing N."/>
            <person name="Frei Dit Frey N."/>
            <person name="Gianinazzi-Pearson V."/>
            <person name="Gilbert L.B."/>
            <person name="Handa Y."/>
            <person name="Herr J.R."/>
            <person name="Hijri M."/>
            <person name="Koul R."/>
            <person name="Kawaguchi M."/>
            <person name="Krajinski F."/>
            <person name="Lammers P.J."/>
            <person name="Masclaux F.G."/>
            <person name="Murat C."/>
            <person name="Morin E."/>
            <person name="Ndikumana S."/>
            <person name="Pagni M."/>
            <person name="Petitpierre D."/>
            <person name="Requena N."/>
            <person name="Rosikiewicz P."/>
            <person name="Riley R."/>
            <person name="Saito K."/>
            <person name="San Clemente H."/>
            <person name="Shapiro H."/>
            <person name="van Tuinen D."/>
            <person name="Becard G."/>
            <person name="Bonfante P."/>
            <person name="Paszkowski U."/>
            <person name="Shachar-Hill Y.Y."/>
            <person name="Tuskan G.A."/>
            <person name="Young P.W."/>
            <person name="Sanders I.R."/>
            <person name="Henrissat B."/>
            <person name="Rensing S.A."/>
            <person name="Grigoriev I.V."/>
            <person name="Corradi N."/>
            <person name="Roux C."/>
            <person name="Martin F."/>
        </authorList>
    </citation>
    <scope>NUCLEOTIDE SEQUENCE [LARGE SCALE GENOMIC DNA]</scope>
    <source>
        <strain evidence="1 2">DAOM 197198</strain>
    </source>
</reference>
<evidence type="ECO:0000313" key="1">
    <source>
        <dbReference type="EMBL" id="POG60891.1"/>
    </source>
</evidence>
<protein>
    <submittedName>
        <fullName evidence="1">Uncharacterized protein</fullName>
    </submittedName>
</protein>
<dbReference type="EMBL" id="AUPC02000365">
    <property type="protein sequence ID" value="POG60891.1"/>
    <property type="molecule type" value="Genomic_DNA"/>
</dbReference>
<dbReference type="PANTHER" id="PTHR31424">
    <property type="entry name" value="PROTEIN CBG23806"/>
    <property type="match status" value="1"/>
</dbReference>
<keyword evidence="2" id="KW-1185">Reference proteome</keyword>
<comment type="caution">
    <text evidence="1">The sequence shown here is derived from an EMBL/GenBank/DDBJ whole genome shotgun (WGS) entry which is preliminary data.</text>
</comment>
<dbReference type="VEuPathDB" id="FungiDB:RhiirFUN_000826"/>
<reference evidence="1 2" key="2">
    <citation type="journal article" date="2018" name="New Phytol.">
        <title>High intraspecific genome diversity in the model arbuscular mycorrhizal symbiont Rhizophagus irregularis.</title>
        <authorList>
            <person name="Chen E.C.H."/>
            <person name="Morin E."/>
            <person name="Beaudet D."/>
            <person name="Noel J."/>
            <person name="Yildirir G."/>
            <person name="Ndikumana S."/>
            <person name="Charron P."/>
            <person name="St-Onge C."/>
            <person name="Giorgi J."/>
            <person name="Kruger M."/>
            <person name="Marton T."/>
            <person name="Ropars J."/>
            <person name="Grigoriev I.V."/>
            <person name="Hainaut M."/>
            <person name="Henrissat B."/>
            <person name="Roux C."/>
            <person name="Martin F."/>
            <person name="Corradi N."/>
        </authorList>
    </citation>
    <scope>NUCLEOTIDE SEQUENCE [LARGE SCALE GENOMIC DNA]</scope>
    <source>
        <strain evidence="1 2">DAOM 197198</strain>
    </source>
</reference>